<comment type="caution">
    <text evidence="2">The sequence shown here is derived from an EMBL/GenBank/DDBJ whole genome shotgun (WGS) entry which is preliminary data.</text>
</comment>
<proteinExistence type="predicted"/>
<evidence type="ECO:0000313" key="3">
    <source>
        <dbReference type="Proteomes" id="UP001301958"/>
    </source>
</evidence>
<keyword evidence="1" id="KW-0732">Signal</keyword>
<keyword evidence="3" id="KW-1185">Reference proteome</keyword>
<gene>
    <name evidence="2" type="ORF">QBC38DRAFT_492253</name>
</gene>
<accession>A0AAN6YRX4</accession>
<feature type="signal peptide" evidence="1">
    <location>
        <begin position="1"/>
        <end position="17"/>
    </location>
</feature>
<reference evidence="2" key="2">
    <citation type="submission" date="2023-05" db="EMBL/GenBank/DDBJ databases">
        <authorList>
            <consortium name="Lawrence Berkeley National Laboratory"/>
            <person name="Steindorff A."/>
            <person name="Hensen N."/>
            <person name="Bonometti L."/>
            <person name="Westerberg I."/>
            <person name="Brannstrom I.O."/>
            <person name="Guillou S."/>
            <person name="Cros-Aarteil S."/>
            <person name="Calhoun S."/>
            <person name="Haridas S."/>
            <person name="Kuo A."/>
            <person name="Mondo S."/>
            <person name="Pangilinan J."/>
            <person name="Riley R."/>
            <person name="Labutti K."/>
            <person name="Andreopoulos B."/>
            <person name="Lipzen A."/>
            <person name="Chen C."/>
            <person name="Yanf M."/>
            <person name="Daum C."/>
            <person name="Ng V."/>
            <person name="Clum A."/>
            <person name="Ohm R."/>
            <person name="Martin F."/>
            <person name="Silar P."/>
            <person name="Natvig D."/>
            <person name="Lalanne C."/>
            <person name="Gautier V."/>
            <person name="Ament-Velasquez S.L."/>
            <person name="Kruys A."/>
            <person name="Hutchinson M.I."/>
            <person name="Powell A.J."/>
            <person name="Barry K."/>
            <person name="Miller A.N."/>
            <person name="Grigoriev I.V."/>
            <person name="Debuchy R."/>
            <person name="Gladieux P."/>
            <person name="Thoren M.H."/>
            <person name="Johannesson H."/>
        </authorList>
    </citation>
    <scope>NUCLEOTIDE SEQUENCE</scope>
    <source>
        <strain evidence="2">CBS 990.96</strain>
    </source>
</reference>
<protein>
    <submittedName>
        <fullName evidence="2">Uncharacterized protein</fullName>
    </submittedName>
</protein>
<dbReference type="AlphaFoldDB" id="A0AAN6YRX4"/>
<dbReference type="EMBL" id="MU865558">
    <property type="protein sequence ID" value="KAK4221337.1"/>
    <property type="molecule type" value="Genomic_DNA"/>
</dbReference>
<evidence type="ECO:0000256" key="1">
    <source>
        <dbReference type="SAM" id="SignalP"/>
    </source>
</evidence>
<organism evidence="2 3">
    <name type="scientific">Podospora fimiseda</name>
    <dbReference type="NCBI Taxonomy" id="252190"/>
    <lineage>
        <taxon>Eukaryota</taxon>
        <taxon>Fungi</taxon>
        <taxon>Dikarya</taxon>
        <taxon>Ascomycota</taxon>
        <taxon>Pezizomycotina</taxon>
        <taxon>Sordariomycetes</taxon>
        <taxon>Sordariomycetidae</taxon>
        <taxon>Sordariales</taxon>
        <taxon>Podosporaceae</taxon>
        <taxon>Podospora</taxon>
    </lineage>
</organism>
<dbReference type="Proteomes" id="UP001301958">
    <property type="component" value="Unassembled WGS sequence"/>
</dbReference>
<sequence length="138" mass="14760">MHFHQFLSLCLASTVLAIPKHSTQPDSDCVTITSEITSVTTIFPPITTSLAKSCTFTGTQTIYSASGCALTCSTAFCISDAAVTKSCNCPRVPVETVTTTICPTRTPCYQCTTGWGIFTETLSCTTTPTFTPSPRIWP</sequence>
<evidence type="ECO:0000313" key="2">
    <source>
        <dbReference type="EMBL" id="KAK4221337.1"/>
    </source>
</evidence>
<feature type="chain" id="PRO_5042910066" evidence="1">
    <location>
        <begin position="18"/>
        <end position="138"/>
    </location>
</feature>
<reference evidence="2" key="1">
    <citation type="journal article" date="2023" name="Mol. Phylogenet. Evol.">
        <title>Genome-scale phylogeny and comparative genomics of the fungal order Sordariales.</title>
        <authorList>
            <person name="Hensen N."/>
            <person name="Bonometti L."/>
            <person name="Westerberg I."/>
            <person name="Brannstrom I.O."/>
            <person name="Guillou S."/>
            <person name="Cros-Aarteil S."/>
            <person name="Calhoun S."/>
            <person name="Haridas S."/>
            <person name="Kuo A."/>
            <person name="Mondo S."/>
            <person name="Pangilinan J."/>
            <person name="Riley R."/>
            <person name="LaButti K."/>
            <person name="Andreopoulos B."/>
            <person name="Lipzen A."/>
            <person name="Chen C."/>
            <person name="Yan M."/>
            <person name="Daum C."/>
            <person name="Ng V."/>
            <person name="Clum A."/>
            <person name="Steindorff A."/>
            <person name="Ohm R.A."/>
            <person name="Martin F."/>
            <person name="Silar P."/>
            <person name="Natvig D.O."/>
            <person name="Lalanne C."/>
            <person name="Gautier V."/>
            <person name="Ament-Velasquez S.L."/>
            <person name="Kruys A."/>
            <person name="Hutchinson M.I."/>
            <person name="Powell A.J."/>
            <person name="Barry K."/>
            <person name="Miller A.N."/>
            <person name="Grigoriev I.V."/>
            <person name="Debuchy R."/>
            <person name="Gladieux P."/>
            <person name="Hiltunen Thoren M."/>
            <person name="Johannesson H."/>
        </authorList>
    </citation>
    <scope>NUCLEOTIDE SEQUENCE</scope>
    <source>
        <strain evidence="2">CBS 990.96</strain>
    </source>
</reference>
<name>A0AAN6YRX4_9PEZI</name>